<evidence type="ECO:0000256" key="1">
    <source>
        <dbReference type="SAM" id="MobiDB-lite"/>
    </source>
</evidence>
<evidence type="ECO:0000313" key="4">
    <source>
        <dbReference type="WBParaSite" id="jg18331"/>
    </source>
</evidence>
<reference evidence="4" key="1">
    <citation type="submission" date="2022-11" db="UniProtKB">
        <authorList>
            <consortium name="WormBaseParasite"/>
        </authorList>
    </citation>
    <scope>IDENTIFICATION</scope>
</reference>
<dbReference type="AlphaFoldDB" id="A0A915DC31"/>
<evidence type="ECO:0000256" key="2">
    <source>
        <dbReference type="SAM" id="Phobius"/>
    </source>
</evidence>
<keyword evidence="2" id="KW-1133">Transmembrane helix</keyword>
<dbReference type="Proteomes" id="UP000887574">
    <property type="component" value="Unplaced"/>
</dbReference>
<feature type="compositionally biased region" description="Basic and acidic residues" evidence="1">
    <location>
        <begin position="31"/>
        <end position="50"/>
    </location>
</feature>
<evidence type="ECO:0000313" key="3">
    <source>
        <dbReference type="Proteomes" id="UP000887574"/>
    </source>
</evidence>
<keyword evidence="3" id="KW-1185">Reference proteome</keyword>
<keyword evidence="2" id="KW-0812">Transmembrane</keyword>
<feature type="transmembrane region" description="Helical" evidence="2">
    <location>
        <begin position="162"/>
        <end position="180"/>
    </location>
</feature>
<proteinExistence type="predicted"/>
<accession>A0A915DC31</accession>
<organism evidence="3 4">
    <name type="scientific">Ditylenchus dipsaci</name>
    <dbReference type="NCBI Taxonomy" id="166011"/>
    <lineage>
        <taxon>Eukaryota</taxon>
        <taxon>Metazoa</taxon>
        <taxon>Ecdysozoa</taxon>
        <taxon>Nematoda</taxon>
        <taxon>Chromadorea</taxon>
        <taxon>Rhabditida</taxon>
        <taxon>Tylenchina</taxon>
        <taxon>Tylenchomorpha</taxon>
        <taxon>Sphaerularioidea</taxon>
        <taxon>Anguinidae</taxon>
        <taxon>Anguininae</taxon>
        <taxon>Ditylenchus</taxon>
    </lineage>
</organism>
<name>A0A915DC31_9BILA</name>
<sequence length="181" mass="20150">MLTTLISEFQKLKAYPHPKDKKAQTDPTLYQRKDNSEEPDQKDAKISSDKAQKVLDFQQSLLDFSDAVRDSDLTDPTQTAVTIGEFLAGKALGKEDLQTKAQTYFLKGVDSLYTKIEKKRTDEQQKADNIKNPENLREKATKNLAIVLQAILHFSKWAEKPIIVLALIGAMGGCIAGVILA</sequence>
<keyword evidence="2" id="KW-0472">Membrane</keyword>
<feature type="region of interest" description="Disordered" evidence="1">
    <location>
        <begin position="16"/>
        <end position="50"/>
    </location>
</feature>
<protein>
    <submittedName>
        <fullName evidence="4">Uncharacterized protein</fullName>
    </submittedName>
</protein>
<dbReference type="WBParaSite" id="jg18331">
    <property type="protein sequence ID" value="jg18331"/>
    <property type="gene ID" value="jg18331"/>
</dbReference>